<dbReference type="AlphaFoldDB" id="A0A9W7GMP7"/>
<dbReference type="OrthoDB" id="440760at2759"/>
<comment type="subcellular location">
    <subcellularLocation>
        <location evidence="1">Nucleus</location>
        <location evidence="1">Nucleolus</location>
    </subcellularLocation>
</comment>
<accession>A0A9W7GMP7</accession>
<dbReference type="GO" id="GO:0000176">
    <property type="term" value="C:nuclear exosome (RNase complex)"/>
    <property type="evidence" value="ECO:0007669"/>
    <property type="project" value="TreeGrafter"/>
</dbReference>
<dbReference type="Gene3D" id="2.40.50.140">
    <property type="entry name" value="Nucleic acid-binding proteins"/>
    <property type="match status" value="1"/>
</dbReference>
<evidence type="ECO:0000256" key="2">
    <source>
        <dbReference type="ARBA" id="ARBA00022835"/>
    </source>
</evidence>
<evidence type="ECO:0000256" key="1">
    <source>
        <dbReference type="ARBA" id="ARBA00004604"/>
    </source>
</evidence>
<dbReference type="PANTHER" id="PTHR12686:SF8">
    <property type="entry name" value="EXOSOME COMPLEX COMPONENT CSL4"/>
    <property type="match status" value="1"/>
</dbReference>
<evidence type="ECO:0000313" key="5">
    <source>
        <dbReference type="Proteomes" id="UP001165065"/>
    </source>
</evidence>
<protein>
    <recommendedName>
        <fullName evidence="6">Exosome complex component CSL4 C-terminal domain-containing protein</fullName>
    </recommendedName>
</protein>
<evidence type="ECO:0000313" key="4">
    <source>
        <dbReference type="EMBL" id="GMI48526.1"/>
    </source>
</evidence>
<feature type="region of interest" description="Disordered" evidence="3">
    <location>
        <begin position="48"/>
        <end position="69"/>
    </location>
</feature>
<dbReference type="GO" id="GO:0005730">
    <property type="term" value="C:nucleolus"/>
    <property type="evidence" value="ECO:0007669"/>
    <property type="project" value="UniProtKB-SubCell"/>
</dbReference>
<evidence type="ECO:0008006" key="6">
    <source>
        <dbReference type="Google" id="ProtNLM"/>
    </source>
</evidence>
<dbReference type="InterPro" id="IPR039771">
    <property type="entry name" value="Csl4"/>
</dbReference>
<dbReference type="InterPro" id="IPR012340">
    <property type="entry name" value="NA-bd_OB-fold"/>
</dbReference>
<evidence type="ECO:0000256" key="3">
    <source>
        <dbReference type="SAM" id="MobiDB-lite"/>
    </source>
</evidence>
<dbReference type="PANTHER" id="PTHR12686">
    <property type="entry name" value="3'-5' EXORIBONUCLEASE CSL4-RELATED"/>
    <property type="match status" value="1"/>
</dbReference>
<feature type="compositionally biased region" description="Basic and acidic residues" evidence="3">
    <location>
        <begin position="106"/>
        <end position="128"/>
    </location>
</feature>
<dbReference type="GO" id="GO:0006396">
    <property type="term" value="P:RNA processing"/>
    <property type="evidence" value="ECO:0007669"/>
    <property type="project" value="InterPro"/>
</dbReference>
<feature type="region of interest" description="Disordered" evidence="3">
    <location>
        <begin position="103"/>
        <end position="140"/>
    </location>
</feature>
<proteinExistence type="predicted"/>
<dbReference type="GO" id="GO:0005737">
    <property type="term" value="C:cytoplasm"/>
    <property type="evidence" value="ECO:0007669"/>
    <property type="project" value="TreeGrafter"/>
</dbReference>
<keyword evidence="2" id="KW-0271">Exosome</keyword>
<feature type="compositionally biased region" description="Basic residues" evidence="3">
    <location>
        <begin position="129"/>
        <end position="140"/>
    </location>
</feature>
<name>A0A9W7GMP7_9STRA</name>
<organism evidence="4 5">
    <name type="scientific">Triparma columacea</name>
    <dbReference type="NCBI Taxonomy" id="722753"/>
    <lineage>
        <taxon>Eukaryota</taxon>
        <taxon>Sar</taxon>
        <taxon>Stramenopiles</taxon>
        <taxon>Ochrophyta</taxon>
        <taxon>Bolidophyceae</taxon>
        <taxon>Parmales</taxon>
        <taxon>Triparmaceae</taxon>
        <taxon>Triparma</taxon>
    </lineage>
</organism>
<keyword evidence="5" id="KW-1185">Reference proteome</keyword>
<dbReference type="SUPFAM" id="SSF50249">
    <property type="entry name" value="Nucleic acid-binding proteins"/>
    <property type="match status" value="1"/>
</dbReference>
<comment type="caution">
    <text evidence="4">The sequence shown here is derived from an EMBL/GenBank/DDBJ whole genome shotgun (WGS) entry which is preliminary data.</text>
</comment>
<dbReference type="EMBL" id="BRYA01000405">
    <property type="protein sequence ID" value="GMI48526.1"/>
    <property type="molecule type" value="Genomic_DNA"/>
</dbReference>
<gene>
    <name evidence="4" type="ORF">TrCOL_g5178</name>
</gene>
<dbReference type="Proteomes" id="UP001165065">
    <property type="component" value="Unassembled WGS sequence"/>
</dbReference>
<reference evidence="5" key="1">
    <citation type="journal article" date="2023" name="Commun. Biol.">
        <title>Genome analysis of Parmales, the sister group of diatoms, reveals the evolutionary specialization of diatoms from phago-mixotrophs to photoautotrophs.</title>
        <authorList>
            <person name="Ban H."/>
            <person name="Sato S."/>
            <person name="Yoshikawa S."/>
            <person name="Yamada K."/>
            <person name="Nakamura Y."/>
            <person name="Ichinomiya M."/>
            <person name="Sato N."/>
            <person name="Blanc-Mathieu R."/>
            <person name="Endo H."/>
            <person name="Kuwata A."/>
            <person name="Ogata H."/>
        </authorList>
    </citation>
    <scope>NUCLEOTIDE SEQUENCE [LARGE SCALE GENOMIC DNA]</scope>
</reference>
<sequence length="140" mass="15298">MQKQVLEVGSICICIVLRVTPTSLTLSIISSLHTPLLSRPVGTLRLEDSGLADPPYASPDPEGSPPDLFQGFRIGDVVQARVVSLGDTRSYYMSTSEEGLGVVKAKSKEGRNMVPRNWREMEEEGGGRRERRKVAKPTTG</sequence>